<dbReference type="EMBL" id="JXQQ01000138">
    <property type="protein sequence ID" value="KIQ16019.1"/>
    <property type="molecule type" value="Genomic_DNA"/>
</dbReference>
<gene>
    <name evidence="1" type="ORF">RT97_31925</name>
</gene>
<organism evidence="1 2">
    <name type="scientific">Variovorax paradoxus</name>
    <dbReference type="NCBI Taxonomy" id="34073"/>
    <lineage>
        <taxon>Bacteria</taxon>
        <taxon>Pseudomonadati</taxon>
        <taxon>Pseudomonadota</taxon>
        <taxon>Betaproteobacteria</taxon>
        <taxon>Burkholderiales</taxon>
        <taxon>Comamonadaceae</taxon>
        <taxon>Variovorax</taxon>
    </lineage>
</organism>
<accession>A0A0D0LB77</accession>
<reference evidence="1 2" key="1">
    <citation type="submission" date="2014-12" db="EMBL/GenBank/DDBJ databases">
        <title>16Stimator: statistical estimation of ribosomal gene copy numbers from draft genome assemblies.</title>
        <authorList>
            <person name="Perisin M.A."/>
            <person name="Vetter M."/>
            <person name="Gilbert J.A."/>
            <person name="Bergelson J."/>
        </authorList>
    </citation>
    <scope>NUCLEOTIDE SEQUENCE [LARGE SCALE GENOMIC DNA]</scope>
    <source>
        <strain evidence="1 2">MEDvA23</strain>
    </source>
</reference>
<evidence type="ECO:0000313" key="1">
    <source>
        <dbReference type="EMBL" id="KIQ16019.1"/>
    </source>
</evidence>
<sequence length="91" mass="10258">MAAVRREPALRDQARLTLMRWRQQSGATRSDALWDEWEQLLASDVSVLESAALVESEHGQLMRSVSPLGCLVPQSERMALLKQARERAALQ</sequence>
<comment type="caution">
    <text evidence="1">The sequence shown here is derived from an EMBL/GenBank/DDBJ whole genome shotgun (WGS) entry which is preliminary data.</text>
</comment>
<protein>
    <submittedName>
        <fullName evidence="1">Uncharacterized protein</fullName>
    </submittedName>
</protein>
<dbReference type="Proteomes" id="UP000032067">
    <property type="component" value="Unassembled WGS sequence"/>
</dbReference>
<proteinExistence type="predicted"/>
<name>A0A0D0LB77_VARPD</name>
<evidence type="ECO:0000313" key="2">
    <source>
        <dbReference type="Proteomes" id="UP000032067"/>
    </source>
</evidence>
<dbReference type="AlphaFoldDB" id="A0A0D0LB77"/>